<keyword evidence="4 7" id="KW-1133">Transmembrane helix</keyword>
<dbReference type="InterPro" id="IPR020846">
    <property type="entry name" value="MFS_dom"/>
</dbReference>
<name>A0A8H4U4T6_9HYPO</name>
<comment type="caution">
    <text evidence="9">The sequence shown here is derived from an EMBL/GenBank/DDBJ whole genome shotgun (WGS) entry which is preliminary data.</text>
</comment>
<feature type="transmembrane region" description="Helical" evidence="7">
    <location>
        <begin position="53"/>
        <end position="69"/>
    </location>
</feature>
<dbReference type="OrthoDB" id="2962993at2759"/>
<dbReference type="PANTHER" id="PTHR43791:SF18">
    <property type="entry name" value="NICOTINIC ACID TRANSPORTER TNA1, PUTATIVE (AFU_ORTHOLOGUE AFUA_3G03820)-RELATED"/>
    <property type="match status" value="1"/>
</dbReference>
<feature type="domain" description="Major facilitator superfamily (MFS) profile" evidence="8">
    <location>
        <begin position="53"/>
        <end position="479"/>
    </location>
</feature>
<feature type="transmembrane region" description="Helical" evidence="7">
    <location>
        <begin position="332"/>
        <end position="350"/>
    </location>
</feature>
<keyword evidence="3 7" id="KW-0812">Transmembrane</keyword>
<reference evidence="9" key="1">
    <citation type="journal article" date="2020" name="BMC Genomics">
        <title>Correction to: Identification and distribution of gene clusters required for synthesis of sphingolipid metabolism inhibitors in diverse species of the filamentous fungus Fusarium.</title>
        <authorList>
            <person name="Kim H.S."/>
            <person name="Lohmar J.M."/>
            <person name="Busman M."/>
            <person name="Brown D.W."/>
            <person name="Naumann T.A."/>
            <person name="Divon H.H."/>
            <person name="Lysoe E."/>
            <person name="Uhlig S."/>
            <person name="Proctor R.H."/>
        </authorList>
    </citation>
    <scope>NUCLEOTIDE SEQUENCE</scope>
    <source>
        <strain evidence="9">NRRL 20472</strain>
    </source>
</reference>
<organism evidence="9 10">
    <name type="scientific">Fusarium sarcochroum</name>
    <dbReference type="NCBI Taxonomy" id="1208366"/>
    <lineage>
        <taxon>Eukaryota</taxon>
        <taxon>Fungi</taxon>
        <taxon>Dikarya</taxon>
        <taxon>Ascomycota</taxon>
        <taxon>Pezizomycotina</taxon>
        <taxon>Sordariomycetes</taxon>
        <taxon>Hypocreomycetidae</taxon>
        <taxon>Hypocreales</taxon>
        <taxon>Nectriaceae</taxon>
        <taxon>Fusarium</taxon>
        <taxon>Fusarium lateritium species complex</taxon>
    </lineage>
</organism>
<feature type="transmembrane region" description="Helical" evidence="7">
    <location>
        <begin position="180"/>
        <end position="200"/>
    </location>
</feature>
<evidence type="ECO:0000313" key="9">
    <source>
        <dbReference type="EMBL" id="KAF4969861.1"/>
    </source>
</evidence>
<evidence type="ECO:0000256" key="6">
    <source>
        <dbReference type="ARBA" id="ARBA00023180"/>
    </source>
</evidence>
<dbReference type="PANTHER" id="PTHR43791">
    <property type="entry name" value="PERMEASE-RELATED"/>
    <property type="match status" value="1"/>
</dbReference>
<feature type="transmembrane region" description="Helical" evidence="7">
    <location>
        <begin position="295"/>
        <end position="320"/>
    </location>
</feature>
<sequence>MSDIKGYVTADHAVEKPHCREGDANGVIGPGVTMASFANLDEKKILRKMDMRLIPMLALLYLLSFLDRGNIGNAKIEGLQEDLGLTDDQYNWCLTAFFFTYAAFEVPSNLLLKRLRPSRWLPIIMISWGVVMTLMGIVQNYSGLLTARIFLGVTEAGLFPGVAYYLTMWYCRHEIQLRQALFFSAASIAGAFSGLLAFGIAKMDGVGGLEGWRWIFILEGLVTVVVAIFAFWGLYDFPDTAGFLTEEEREFVLYRLRFQGQGRPLKGQEATQIKVPEAEEFEWKYVLQAFKDWQIWLNLLVCYGIVCPLYGISLFLPTIVRSLGYSSSTAQLMTVPIYITAAILAVIVAFFSDRLGKRSPSIIGLLGTMSIGVSLAIGSTNPKVIYGGVFVAVCSFYPAFPGVISWMANNLAGSYKRSTGMAIQIGMANLGGAMACNFYRAKDGPRYILGHSINLGFIVVGIIAAVILVYSYSRINRSRARRLAHGGALDVPLEELSAQGDRAITWRYLL</sequence>
<protein>
    <recommendedName>
        <fullName evidence="8">Major facilitator superfamily (MFS) profile domain-containing protein</fullName>
    </recommendedName>
</protein>
<accession>A0A8H4U4T6</accession>
<dbReference type="InterPro" id="IPR011701">
    <property type="entry name" value="MFS"/>
</dbReference>
<evidence type="ECO:0000256" key="2">
    <source>
        <dbReference type="ARBA" id="ARBA00022448"/>
    </source>
</evidence>
<dbReference type="Gene3D" id="1.20.1250.20">
    <property type="entry name" value="MFS general substrate transporter like domains"/>
    <property type="match status" value="2"/>
</dbReference>
<feature type="transmembrane region" description="Helical" evidence="7">
    <location>
        <begin position="385"/>
        <end position="408"/>
    </location>
</feature>
<gene>
    <name evidence="9" type="ORF">FSARC_3019</name>
</gene>
<evidence type="ECO:0000256" key="3">
    <source>
        <dbReference type="ARBA" id="ARBA00022692"/>
    </source>
</evidence>
<dbReference type="AlphaFoldDB" id="A0A8H4U4T6"/>
<evidence type="ECO:0000256" key="1">
    <source>
        <dbReference type="ARBA" id="ARBA00004141"/>
    </source>
</evidence>
<dbReference type="SUPFAM" id="SSF103473">
    <property type="entry name" value="MFS general substrate transporter"/>
    <property type="match status" value="1"/>
</dbReference>
<feature type="transmembrane region" description="Helical" evidence="7">
    <location>
        <begin position="362"/>
        <end position="379"/>
    </location>
</feature>
<proteinExistence type="predicted"/>
<keyword evidence="5 7" id="KW-0472">Membrane</keyword>
<feature type="transmembrane region" description="Helical" evidence="7">
    <location>
        <begin position="89"/>
        <end position="108"/>
    </location>
</feature>
<evidence type="ECO:0000256" key="5">
    <source>
        <dbReference type="ARBA" id="ARBA00023136"/>
    </source>
</evidence>
<keyword evidence="2" id="KW-0813">Transport</keyword>
<feature type="transmembrane region" description="Helical" evidence="7">
    <location>
        <begin position="147"/>
        <end position="168"/>
    </location>
</feature>
<dbReference type="Proteomes" id="UP000622797">
    <property type="component" value="Unassembled WGS sequence"/>
</dbReference>
<evidence type="ECO:0000256" key="4">
    <source>
        <dbReference type="ARBA" id="ARBA00022989"/>
    </source>
</evidence>
<dbReference type="InterPro" id="IPR036259">
    <property type="entry name" value="MFS_trans_sf"/>
</dbReference>
<dbReference type="PROSITE" id="PS50850">
    <property type="entry name" value="MFS"/>
    <property type="match status" value="1"/>
</dbReference>
<dbReference type="FunFam" id="1.20.1250.20:FF:000034">
    <property type="entry name" value="MFS general substrate transporter"/>
    <property type="match status" value="1"/>
</dbReference>
<keyword evidence="10" id="KW-1185">Reference proteome</keyword>
<evidence type="ECO:0000256" key="7">
    <source>
        <dbReference type="SAM" id="Phobius"/>
    </source>
</evidence>
<keyword evidence="6" id="KW-0325">Glycoprotein</keyword>
<dbReference type="EMBL" id="JABEXW010000148">
    <property type="protein sequence ID" value="KAF4969861.1"/>
    <property type="molecule type" value="Genomic_DNA"/>
</dbReference>
<feature type="transmembrane region" description="Helical" evidence="7">
    <location>
        <begin position="420"/>
        <end position="441"/>
    </location>
</feature>
<dbReference type="Pfam" id="PF07690">
    <property type="entry name" value="MFS_1"/>
    <property type="match status" value="1"/>
</dbReference>
<dbReference type="GO" id="GO:0016020">
    <property type="term" value="C:membrane"/>
    <property type="evidence" value="ECO:0007669"/>
    <property type="project" value="UniProtKB-SubCell"/>
</dbReference>
<feature type="transmembrane region" description="Helical" evidence="7">
    <location>
        <begin position="453"/>
        <end position="472"/>
    </location>
</feature>
<comment type="subcellular location">
    <subcellularLocation>
        <location evidence="1">Membrane</location>
        <topology evidence="1">Multi-pass membrane protein</topology>
    </subcellularLocation>
</comment>
<feature type="transmembrane region" description="Helical" evidence="7">
    <location>
        <begin position="212"/>
        <end position="235"/>
    </location>
</feature>
<reference evidence="9" key="2">
    <citation type="submission" date="2020-05" db="EMBL/GenBank/DDBJ databases">
        <authorList>
            <person name="Kim H.-S."/>
            <person name="Proctor R.H."/>
            <person name="Brown D.W."/>
        </authorList>
    </citation>
    <scope>NUCLEOTIDE SEQUENCE</scope>
    <source>
        <strain evidence="9">NRRL 20472</strain>
    </source>
</reference>
<feature type="transmembrane region" description="Helical" evidence="7">
    <location>
        <begin position="120"/>
        <end position="141"/>
    </location>
</feature>
<dbReference type="GO" id="GO:0022857">
    <property type="term" value="F:transmembrane transporter activity"/>
    <property type="evidence" value="ECO:0007669"/>
    <property type="project" value="InterPro"/>
</dbReference>
<evidence type="ECO:0000313" key="10">
    <source>
        <dbReference type="Proteomes" id="UP000622797"/>
    </source>
</evidence>
<evidence type="ECO:0000259" key="8">
    <source>
        <dbReference type="PROSITE" id="PS50850"/>
    </source>
</evidence>
<dbReference type="FunFam" id="1.20.1250.20:FF:000068">
    <property type="entry name" value="MFS general substrate transporter"/>
    <property type="match status" value="1"/>
</dbReference>